<dbReference type="PROSITE" id="PS01224">
    <property type="entry name" value="ARGC"/>
    <property type="match status" value="1"/>
</dbReference>
<dbReference type="GeneID" id="37030615"/>
<feature type="region of interest" description="Disordered" evidence="18">
    <location>
        <begin position="211"/>
        <end position="245"/>
    </location>
</feature>
<evidence type="ECO:0000259" key="19">
    <source>
        <dbReference type="PROSITE" id="PS51731"/>
    </source>
</evidence>
<evidence type="ECO:0000313" key="21">
    <source>
        <dbReference type="Proteomes" id="UP000245884"/>
    </source>
</evidence>
<dbReference type="STRING" id="1569628.A0A316V123"/>
<dbReference type="InterPro" id="IPR023013">
    <property type="entry name" value="AGPR_AS"/>
</dbReference>
<dbReference type="GO" id="GO:0003991">
    <property type="term" value="F:acetylglutamate kinase activity"/>
    <property type="evidence" value="ECO:0007669"/>
    <property type="project" value="TreeGrafter"/>
</dbReference>
<evidence type="ECO:0000256" key="18">
    <source>
        <dbReference type="SAM" id="MobiDB-lite"/>
    </source>
</evidence>
<keyword evidence="7" id="KW-0028">Amino-acid biosynthesis</keyword>
<dbReference type="NCBIfam" id="TIGR01850">
    <property type="entry name" value="argC"/>
    <property type="match status" value="1"/>
</dbReference>
<dbReference type="Pfam" id="PF04768">
    <property type="entry name" value="NAT"/>
    <property type="match status" value="1"/>
</dbReference>
<evidence type="ECO:0000256" key="4">
    <source>
        <dbReference type="ARBA" id="ARBA00006830"/>
    </source>
</evidence>
<evidence type="ECO:0000256" key="11">
    <source>
        <dbReference type="ARBA" id="ARBA00022840"/>
    </source>
</evidence>
<dbReference type="Proteomes" id="UP000245884">
    <property type="component" value="Unassembled WGS sequence"/>
</dbReference>
<dbReference type="Gene3D" id="3.30.360.10">
    <property type="entry name" value="Dihydrodipicolinate Reductase, domain 2"/>
    <property type="match status" value="1"/>
</dbReference>
<dbReference type="InterPro" id="IPR000706">
    <property type="entry name" value="AGPR_type-1"/>
</dbReference>
<evidence type="ECO:0000256" key="5">
    <source>
        <dbReference type="ARBA" id="ARBA00007239"/>
    </source>
</evidence>
<comment type="similarity">
    <text evidence="5">In the C-terminal section; belongs to the NAGSA dehydrogenase family.</text>
</comment>
<dbReference type="Pfam" id="PF00696">
    <property type="entry name" value="AA_kinase"/>
    <property type="match status" value="1"/>
</dbReference>
<dbReference type="InterPro" id="IPR006855">
    <property type="entry name" value="Vertebrate-like_GNAT_dom"/>
</dbReference>
<dbReference type="EMBL" id="KZ819662">
    <property type="protein sequence ID" value="PWN30944.1"/>
    <property type="molecule type" value="Genomic_DNA"/>
</dbReference>
<dbReference type="Gene3D" id="3.40.50.720">
    <property type="entry name" value="NAD(P)-binding Rossmann-like Domain"/>
    <property type="match status" value="1"/>
</dbReference>
<accession>A0A316V123</accession>
<keyword evidence="14" id="KW-0560">Oxidoreductase</keyword>
<dbReference type="HAMAP" id="MF_00150">
    <property type="entry name" value="ArgC_type1"/>
    <property type="match status" value="1"/>
</dbReference>
<organism evidence="20 21">
    <name type="scientific">Jaminaea rosea</name>
    <dbReference type="NCBI Taxonomy" id="1569628"/>
    <lineage>
        <taxon>Eukaryota</taxon>
        <taxon>Fungi</taxon>
        <taxon>Dikarya</taxon>
        <taxon>Basidiomycota</taxon>
        <taxon>Ustilaginomycotina</taxon>
        <taxon>Exobasidiomycetes</taxon>
        <taxon>Microstromatales</taxon>
        <taxon>Microstromatales incertae sedis</taxon>
        <taxon>Jaminaea</taxon>
    </lineage>
</organism>
<dbReference type="InterPro" id="IPR036291">
    <property type="entry name" value="NAD(P)-bd_dom_sf"/>
</dbReference>
<dbReference type="GO" id="GO:0005524">
    <property type="term" value="F:ATP binding"/>
    <property type="evidence" value="ECO:0007669"/>
    <property type="project" value="UniProtKB-KW"/>
</dbReference>
<keyword evidence="8" id="KW-0808">Transferase</keyword>
<keyword evidence="21" id="KW-1185">Reference proteome</keyword>
<sequence>MTSPFKLLRVGVPAPSRLGHAFPPFDIASAREAGKLLDLNHEKYHCFFNESNFHNHFAHHILAAHQLGARPAEYPAIFEHAKESLSDDWKLNKKPTPGQGGIERITKENWTKHVGDRNHYWPYLEFFDHETRELGMGETLQRYVLSEEANRGGNQLLGRFVGGAIHPLIHCGYGAEFSLPGVMAEGLAMAMSTGPRFHKLFPTGWHDEIGVSESSSENSTAARMAKLNTDSKNSNGTSSTSIEGQENIDMLRASDGATASQPRSGLSVFSICTLAHADARIAPGQLVRHDMKDKFDALLSGDGPAILESHMSRWHVTEADVADPDPVTGRGGWAEKYEELAWLNTLLLGATSRPGKDVRHDFFLMHSHNATLFLPSLLPLLEPWARSKLLHATWRITFAMWIARGRAPFEISETLNRHSANPLDPGKKITFEDGKEGKPLAPLKERNAWYDVAEAAVNHGDEHAMKALRAQMHFATSFSSTQPGDIKLQPEAEEAVKKSKDGGAFRGLEQLDGSAFARTAGQLLVSQGWRHDGGFHYYKDGFHGSAAKCCRSDPPGIAGPFEEGAVHARASLPTLNDADVMKLAAAQKASYSTAFAKENASDRETITRLLYSLASRKEVERYLRIFSAANKFAVLKVGGAILTQQLDELALSLSFLHRVGLCPIVLHGAGPQLNEILEKEGVEPDYIDGIRITDAKTLRVARKVFLEENQRLVEKLESLGSRARPIPLGTFTASYLDKEKYGLVGKIEKVDKEPIESAIRNGCLPILTSMAETEDGQILNVNADVAASELSKVLEPLKIVYLNEKGGLYHGKTGELMEHINLDEEYEDLMKQEWVKYGTKLKLREMKELLDHLPRSSSVAIISVDQLQKELFTDSGAGTLLRRGYKLYRSDNIEQAGPERLRTLLRDNDQEIIDGRKSVAQFFSELSKHPYTIYGDDPNDVAAFVSRPEGEVPILVKLVATRNGHLNGVTDNVFNQIKKDHKRLVWTGRADDENRAWHYERSDGSFTRNGRALFYYGINDVGEVESTLRNLEDKGRIERAYLPLHAKAAPAGGARGLHTSARSRPALNATSPAGHRGYATAIERSAPLPATNTEKKRVALIGARGYTGQALVSILDKHPHLSLSHVSSRELAGRPLPGYTKSEVLYSNIGVEDLRKLEAGRGDSAPPDAYIMALPNGVCKPFVEAVQQGGEGKVGGHGTIVDLSADYRFEDAWTYGLPEIYSRQSVRDSKLISNPGCYATSVQSLIAPLLPHLDLSRPPTVFGISGYSGAGTTTGQNKVDSDGKPITLPKVSPESLQGGVRPYSLTDHIHERESMRHLSRLYNGKDEGVEVAFIPSVAPWFQGILSTLSAPLSAKITAKDLRKLYEDFYAGNPLVQLTPQVPEIKDVALKHGIRIGGFQIHSSGKRAVVVAGIDNLLKGAATQCVQNLNVALGYDELAGIDVE</sequence>
<dbReference type="GO" id="GO:0003942">
    <property type="term" value="F:N-acetyl-gamma-glutamyl-phosphate reductase activity"/>
    <property type="evidence" value="ECO:0007669"/>
    <property type="project" value="InterPro"/>
</dbReference>
<evidence type="ECO:0000256" key="13">
    <source>
        <dbReference type="ARBA" id="ARBA00022946"/>
    </source>
</evidence>
<keyword evidence="11" id="KW-0067">ATP-binding</keyword>
<keyword evidence="15" id="KW-0496">Mitochondrion</keyword>
<dbReference type="InterPro" id="IPR058924">
    <property type="entry name" value="AGPR_dimerisation_dom"/>
</dbReference>
<keyword evidence="9" id="KW-0547">Nucleotide-binding</keyword>
<feature type="domain" description="N-acetyltransferase" evidence="19">
    <location>
        <begin position="885"/>
        <end position="1039"/>
    </location>
</feature>
<dbReference type="SUPFAM" id="SSF51735">
    <property type="entry name" value="NAD(P)-binding Rossmann-fold domains"/>
    <property type="match status" value="1"/>
</dbReference>
<comment type="subcellular location">
    <subcellularLocation>
        <location evidence="1">Mitochondrion</location>
    </subcellularLocation>
</comment>
<dbReference type="PROSITE" id="PS51731">
    <property type="entry name" value="GNAT_NAGS"/>
    <property type="match status" value="1"/>
</dbReference>
<dbReference type="GO" id="GO:0006526">
    <property type="term" value="P:L-arginine biosynthetic process"/>
    <property type="evidence" value="ECO:0007669"/>
    <property type="project" value="UniProtKB-UniPathway"/>
</dbReference>
<dbReference type="RefSeq" id="XP_025365556.1">
    <property type="nucleotide sequence ID" value="XM_025508792.1"/>
</dbReference>
<feature type="region of interest" description="Disordered" evidence="18">
    <location>
        <begin position="1273"/>
        <end position="1292"/>
    </location>
</feature>
<dbReference type="GO" id="GO:0070401">
    <property type="term" value="F:NADP+ binding"/>
    <property type="evidence" value="ECO:0007669"/>
    <property type="project" value="InterPro"/>
</dbReference>
<feature type="compositionally biased region" description="Polar residues" evidence="18">
    <location>
        <begin position="228"/>
        <end position="244"/>
    </location>
</feature>
<dbReference type="GO" id="GO:0051287">
    <property type="term" value="F:NAD binding"/>
    <property type="evidence" value="ECO:0007669"/>
    <property type="project" value="InterPro"/>
</dbReference>
<dbReference type="SMART" id="SM00859">
    <property type="entry name" value="Semialdhyde_dh"/>
    <property type="match status" value="1"/>
</dbReference>
<dbReference type="InterPro" id="IPR036393">
    <property type="entry name" value="AceGlu_kinase-like_sf"/>
</dbReference>
<comment type="pathway">
    <text evidence="3">Amino-acid biosynthesis; L-arginine biosynthesis; N(2)-acetyl-L-ornithine from L-glutamate: step 3/4.</text>
</comment>
<dbReference type="InterPro" id="IPR004662">
    <property type="entry name" value="AcgluKinase_fam"/>
</dbReference>
<dbReference type="FunFam" id="3.40.630.30:FF:000029">
    <property type="entry name" value="Bifunctional acetylglutamate kinase/N-acetyl-gamma-glutamyl-phosphate reductase"/>
    <property type="match status" value="1"/>
</dbReference>
<dbReference type="GO" id="GO:0005759">
    <property type="term" value="C:mitochondrial matrix"/>
    <property type="evidence" value="ECO:0007669"/>
    <property type="project" value="TreeGrafter"/>
</dbReference>
<dbReference type="InterPro" id="IPR001048">
    <property type="entry name" value="Asp/Glu/Uridylate_kinase"/>
</dbReference>
<dbReference type="CDD" id="cd23936">
    <property type="entry name" value="AGPR_C_ARG5_6_like"/>
    <property type="match status" value="1"/>
</dbReference>
<gene>
    <name evidence="20" type="ORF">BDZ90DRAFT_273205</name>
</gene>
<dbReference type="Gene3D" id="3.40.1160.10">
    <property type="entry name" value="Acetylglutamate kinase-like"/>
    <property type="match status" value="1"/>
</dbReference>
<dbReference type="Pfam" id="PF22698">
    <property type="entry name" value="Semialdhyde_dhC_1"/>
    <property type="match status" value="1"/>
</dbReference>
<dbReference type="CDD" id="cd04263">
    <property type="entry name" value="DUF619-NAGK-FABP"/>
    <property type="match status" value="1"/>
</dbReference>
<evidence type="ECO:0000256" key="7">
    <source>
        <dbReference type="ARBA" id="ARBA00022605"/>
    </source>
</evidence>
<keyword evidence="12" id="KW-0521">NADP</keyword>
<proteinExistence type="inferred from homology"/>
<dbReference type="CDD" id="cd04252">
    <property type="entry name" value="AAK_NAGK-fArgBP"/>
    <property type="match status" value="1"/>
</dbReference>
<protein>
    <recommendedName>
        <fullName evidence="19">N-acetyltransferase domain-containing protein</fullName>
    </recommendedName>
</protein>
<evidence type="ECO:0000256" key="1">
    <source>
        <dbReference type="ARBA" id="ARBA00004173"/>
    </source>
</evidence>
<dbReference type="OrthoDB" id="438291at2759"/>
<evidence type="ECO:0000256" key="8">
    <source>
        <dbReference type="ARBA" id="ARBA00022679"/>
    </source>
</evidence>
<evidence type="ECO:0000256" key="17">
    <source>
        <dbReference type="PROSITE-ProRule" id="PRU10010"/>
    </source>
</evidence>
<dbReference type="SUPFAM" id="SSF55347">
    <property type="entry name" value="Glyceraldehyde-3-phosphate dehydrogenase-like, C-terminal domain"/>
    <property type="match status" value="1"/>
</dbReference>
<evidence type="ECO:0000313" key="20">
    <source>
        <dbReference type="EMBL" id="PWN30944.1"/>
    </source>
</evidence>
<dbReference type="InterPro" id="IPR000534">
    <property type="entry name" value="Semialdehyde_DH_NAD-bd"/>
</dbReference>
<evidence type="ECO:0000256" key="16">
    <source>
        <dbReference type="ARBA" id="ARBA00023268"/>
    </source>
</evidence>
<feature type="active site" evidence="17">
    <location>
        <position position="1237"/>
    </location>
</feature>
<dbReference type="Pfam" id="PF01118">
    <property type="entry name" value="Semialdhyde_dh"/>
    <property type="match status" value="1"/>
</dbReference>
<comment type="pathway">
    <text evidence="2">Amino-acid biosynthesis; L-arginine biosynthesis; N(2)-acetyl-L-ornithine from L-glutamate: step 2/4.</text>
</comment>
<dbReference type="PANTHER" id="PTHR23342:SF0">
    <property type="entry name" value="N-ACETYLGLUTAMATE SYNTHASE, MITOCHONDRIAL"/>
    <property type="match status" value="1"/>
</dbReference>
<dbReference type="SUPFAM" id="SSF53633">
    <property type="entry name" value="Carbamate kinase-like"/>
    <property type="match status" value="1"/>
</dbReference>
<dbReference type="Pfam" id="PF14027">
    <property type="entry name" value="Questin_oxidase"/>
    <property type="match status" value="1"/>
</dbReference>
<keyword evidence="10" id="KW-0418">Kinase</keyword>
<name>A0A316V123_9BASI</name>
<dbReference type="InterPro" id="IPR041734">
    <property type="entry name" value="NAGK-fArgBP"/>
</dbReference>
<dbReference type="CDD" id="cd24149">
    <property type="entry name" value="AGPR_N_ARG5_6_like"/>
    <property type="match status" value="1"/>
</dbReference>
<evidence type="ECO:0000256" key="3">
    <source>
        <dbReference type="ARBA" id="ARBA00004862"/>
    </source>
</evidence>
<evidence type="ECO:0000256" key="10">
    <source>
        <dbReference type="ARBA" id="ARBA00022777"/>
    </source>
</evidence>
<feature type="compositionally biased region" description="Polar residues" evidence="18">
    <location>
        <begin position="212"/>
        <end position="221"/>
    </location>
</feature>
<keyword evidence="13" id="KW-0809">Transit peptide</keyword>
<dbReference type="Gene3D" id="3.40.630.30">
    <property type="match status" value="1"/>
</dbReference>
<evidence type="ECO:0000256" key="15">
    <source>
        <dbReference type="ARBA" id="ARBA00023128"/>
    </source>
</evidence>
<evidence type="ECO:0000256" key="6">
    <source>
        <dbReference type="ARBA" id="ARBA00022571"/>
    </source>
</evidence>
<evidence type="ECO:0000256" key="14">
    <source>
        <dbReference type="ARBA" id="ARBA00023002"/>
    </source>
</evidence>
<keyword evidence="16" id="KW-0511">Multifunctional enzyme</keyword>
<dbReference type="PANTHER" id="PTHR23342">
    <property type="entry name" value="N-ACETYLGLUTAMATE SYNTHASE"/>
    <property type="match status" value="1"/>
</dbReference>
<reference evidence="20 21" key="1">
    <citation type="journal article" date="2018" name="Mol. Biol. Evol.">
        <title>Broad Genomic Sampling Reveals a Smut Pathogenic Ancestry of the Fungal Clade Ustilaginomycotina.</title>
        <authorList>
            <person name="Kijpornyongpan T."/>
            <person name="Mondo S.J."/>
            <person name="Barry K."/>
            <person name="Sandor L."/>
            <person name="Lee J."/>
            <person name="Lipzen A."/>
            <person name="Pangilinan J."/>
            <person name="LaButti K."/>
            <person name="Hainaut M."/>
            <person name="Henrissat B."/>
            <person name="Grigoriev I.V."/>
            <person name="Spatafora J.W."/>
            <person name="Aime M.C."/>
        </authorList>
    </citation>
    <scope>NUCLEOTIDE SEQUENCE [LARGE SCALE GENOMIC DNA]</scope>
    <source>
        <strain evidence="20 21">MCA 5214</strain>
    </source>
</reference>
<evidence type="ECO:0000256" key="9">
    <source>
        <dbReference type="ARBA" id="ARBA00022741"/>
    </source>
</evidence>
<dbReference type="NCBIfam" id="TIGR00761">
    <property type="entry name" value="argB"/>
    <property type="match status" value="1"/>
</dbReference>
<dbReference type="UniPathway" id="UPA00068">
    <property type="reaction ID" value="UER00107"/>
</dbReference>
<evidence type="ECO:0000256" key="12">
    <source>
        <dbReference type="ARBA" id="ARBA00022857"/>
    </source>
</evidence>
<dbReference type="FunFam" id="3.40.1160.10:FF:000011">
    <property type="entry name" value="N-acetyl-gamma-glutamyl-phosphate reductase, variant"/>
    <property type="match status" value="1"/>
</dbReference>
<comment type="similarity">
    <text evidence="4">In the N-terminal section; belongs to the acetylglutamate kinase family.</text>
</comment>
<evidence type="ECO:0000256" key="2">
    <source>
        <dbReference type="ARBA" id="ARBA00004828"/>
    </source>
</evidence>
<keyword evidence="6" id="KW-0055">Arginine biosynthesis</keyword>
<dbReference type="InterPro" id="IPR025337">
    <property type="entry name" value="Questin_oxidase-like"/>
</dbReference>